<proteinExistence type="predicted"/>
<evidence type="ECO:0000313" key="2">
    <source>
        <dbReference type="Proteomes" id="UP000008793"/>
    </source>
</evidence>
<keyword evidence="1" id="KW-0614">Plasmid</keyword>
<evidence type="ECO:0000313" key="1">
    <source>
        <dbReference type="EMBL" id="CAX53626.1"/>
    </source>
</evidence>
<sequence>MATSGATPAASHGLAHITGRVAAAEDRPACAVRGCPTFVTTVVMFS</sequence>
<dbReference type="EMBL" id="FP236830">
    <property type="protein sequence ID" value="CAX53626.1"/>
    <property type="molecule type" value="Genomic_DNA"/>
</dbReference>
<reference evidence="1 2" key="1">
    <citation type="journal article" date="2010" name="BMC Genomics">
        <title>Genome comparison of the epiphytic bacteria Erwinia billingiae and E. tasmaniensis with the pear pathogen E. pyrifoliae.</title>
        <authorList>
            <person name="Kube M."/>
            <person name="Migdoll A.M."/>
            <person name="Gehring I."/>
            <person name="Heitmann K."/>
            <person name="Mayer Y."/>
            <person name="Kuhl H."/>
            <person name="Knaust F."/>
            <person name="Geider K."/>
            <person name="Reinhardt R."/>
        </authorList>
    </citation>
    <scope>NUCLEOTIDE SEQUENCE [LARGE SCALE GENOMIC DNA]</scope>
    <source>
        <strain evidence="1 2">Eb661</strain>
        <plasmid evidence="1">pEB170</plasmid>
    </source>
</reference>
<dbReference type="AlphaFoldDB" id="D8MK28"/>
<dbReference type="GeneID" id="90514599"/>
<accession>D8MK28</accession>
<keyword evidence="2" id="KW-1185">Reference proteome</keyword>
<protein>
    <submittedName>
        <fullName evidence="1">Uncharacterized protein</fullName>
    </submittedName>
</protein>
<name>D8MK28_ERWBE</name>
<dbReference type="RefSeq" id="WP_013199993.1">
    <property type="nucleotide sequence ID" value="NC_014305.1"/>
</dbReference>
<dbReference type="HOGENOM" id="CLU_3183463_0_0_6"/>
<organism evidence="2">
    <name type="scientific">Erwinia billingiae (strain Eb661)</name>
    <dbReference type="NCBI Taxonomy" id="634500"/>
    <lineage>
        <taxon>Bacteria</taxon>
        <taxon>Pseudomonadati</taxon>
        <taxon>Pseudomonadota</taxon>
        <taxon>Gammaproteobacteria</taxon>
        <taxon>Enterobacterales</taxon>
        <taxon>Erwiniaceae</taxon>
        <taxon>Erwinia</taxon>
    </lineage>
</organism>
<gene>
    <name evidence="1" type="ordered locus">EbC_pEb17201730</name>
</gene>
<dbReference type="KEGG" id="ebi:EbC_pEb17201730"/>
<geneLocation type="plasmid" evidence="1 2">
    <name>pEB170</name>
</geneLocation>
<dbReference type="Proteomes" id="UP000008793">
    <property type="component" value="Plasmid pEB170"/>
</dbReference>